<dbReference type="Proteomes" id="UP000825002">
    <property type="component" value="Unassembled WGS sequence"/>
</dbReference>
<gene>
    <name evidence="6" type="primary">ddb1</name>
    <name evidence="6" type="ORF">GZH46_00505</name>
</gene>
<feature type="non-terminal residue" evidence="6">
    <location>
        <position position="1"/>
    </location>
</feature>
<dbReference type="Gene3D" id="1.10.150.910">
    <property type="match status" value="1"/>
</dbReference>
<sequence>MAYNYVVTAHRASAVSQCVTGNFTGPDDLNLIVAKTSRLEISKVTPDGLRLIKEVGIYGRLASIKLFRLPEEHKDLLFFLTCKYHVGILEFVLNDDDSVDVITRAHGNIADSSVRPCETGNIVIIDPLCKVIGLRLYDGLFKVIPIDHNIKVLRAFNVRMEEMVVPDICFLYGYNQPTIAFIYKEQTDMRHVKTYEINLRDKEFIKGPWGQDDVDSEANTIIPVPLPLGGVIIIAFESITYIKGDKYKAISPSLVRQAPIICYAPIDKDGGRYLLGDNLGRLFCLVLEKEDDTIPAEVKQLKLEFLGEISIPECLTYLDNYVVYVGSRLGDSQLIRLSTTPDESGSFITVLETYANLGPIADMCIVDLERQGQGQLVTCSGHSKDGSLRIIRNGIGINEHAAIDLATIKGLWPLKVGEKRIKDTHLVVTYVAITDLWLLQGEEVRSIEVSGFSHSQRTLYCGNVNGARLVQITATHVRLISATTMELLQSWSPPEGKQISVVSSNSTQIVCACRDTLYYIEIQESGLKLQSSSRQDHEVACIDISPLWSTHHSTKFCSVGFWMDISVRVFELPNFKMLHNEVLCSTTIPRSILVVTFEDIHYLLCALGDGSVFYFTLNGDSGSLSDRKKVTLGTQQTTLKTFRSLATTNVFACSDRPTVIYSSNHKLVFSNVNLKEVSHMCPLDSEMYPDSLALTNETSMLFGTIDEIQKLHIRTVPLHESPWKIKYQESTQTFGVLTMRQDYLEANTQQPMRPSASTQAPHKSLAANMTTTARPPGAVVEQNNQEVDVSNLLIINQYTFEVLHAHQFMPTEHATSILSSRLGDSTEEFFIVGTSFVNADEPEPRSGRLIVFKWSENKLQQIAETSVRGAPYCMCEFDRKFLVGVNASVHLIELNARGDLRVECTYVNTTLALHLRRKGDFIIMGDLMRSMSLFAYKPLESTFEEISRDYNPEWMTEVEILEDDIFLGAEHTFNMFVCKKDSSSANDQDRQVLEHIGKFHLGDSVNVFRHGSLVMVHPGENSAPITSSVLYGTVDGAIGLVAQIPEGFYRLLKDVQTKLAKVIKSVGKIDHADWRAFATTRSSQPAKNFIDGDLIESFLDLSRSKMEAVADGITIDDGSGMRREATVDDLVKTIEDLTRIH</sequence>
<keyword evidence="7" id="KW-1185">Reference proteome</keyword>
<dbReference type="InterPro" id="IPR050358">
    <property type="entry name" value="RSE1/DDB1/CFT1"/>
</dbReference>
<evidence type="ECO:0000313" key="6">
    <source>
        <dbReference type="EMBL" id="KAG9510937.1"/>
    </source>
</evidence>
<comment type="subcellular location">
    <subcellularLocation>
        <location evidence="1">Nucleus</location>
    </subcellularLocation>
</comment>
<dbReference type="Pfam" id="PF23726">
    <property type="entry name" value="Beta-prop_RSE1_2nd"/>
    <property type="match status" value="1"/>
</dbReference>
<evidence type="ECO:0000259" key="5">
    <source>
        <dbReference type="Pfam" id="PF23726"/>
    </source>
</evidence>
<proteinExistence type="predicted"/>
<evidence type="ECO:0000313" key="7">
    <source>
        <dbReference type="Proteomes" id="UP000825002"/>
    </source>
</evidence>
<dbReference type="PANTHER" id="PTHR10644">
    <property type="entry name" value="DNA REPAIR/RNA PROCESSING CPSF FAMILY"/>
    <property type="match status" value="1"/>
</dbReference>
<feature type="domain" description="RSE1/DDB1/CPSF1 second beta-propeller" evidence="5">
    <location>
        <begin position="398"/>
        <end position="702"/>
    </location>
</feature>
<name>A0ABQ7SC18_9ACAR</name>
<dbReference type="InterPro" id="IPR015943">
    <property type="entry name" value="WD40/YVTN_repeat-like_dom_sf"/>
</dbReference>
<dbReference type="InterPro" id="IPR004871">
    <property type="entry name" value="RSE1/DDB1/CPSF1_C"/>
</dbReference>
<organism evidence="6 7">
    <name type="scientific">Fragariocoptes setiger</name>
    <dbReference type="NCBI Taxonomy" id="1670756"/>
    <lineage>
        <taxon>Eukaryota</taxon>
        <taxon>Metazoa</taxon>
        <taxon>Ecdysozoa</taxon>
        <taxon>Arthropoda</taxon>
        <taxon>Chelicerata</taxon>
        <taxon>Arachnida</taxon>
        <taxon>Acari</taxon>
        <taxon>Acariformes</taxon>
        <taxon>Trombidiformes</taxon>
        <taxon>Prostigmata</taxon>
        <taxon>Eupodina</taxon>
        <taxon>Eriophyoidea</taxon>
        <taxon>Phytoptidae</taxon>
        <taxon>Fragariocoptes</taxon>
    </lineage>
</organism>
<comment type="caution">
    <text evidence="6">The sequence shown here is derived from an EMBL/GenBank/DDBJ whole genome shotgun (WGS) entry which is preliminary data.</text>
</comment>
<dbReference type="InterPro" id="IPR036322">
    <property type="entry name" value="WD40_repeat_dom_sf"/>
</dbReference>
<dbReference type="InterPro" id="IPR058543">
    <property type="entry name" value="Beta-prop_RSE1/DDB1/CPSF1_2nd"/>
</dbReference>
<evidence type="ECO:0000256" key="2">
    <source>
        <dbReference type="ARBA" id="ARBA00023242"/>
    </source>
</evidence>
<evidence type="ECO:0000259" key="3">
    <source>
        <dbReference type="Pfam" id="PF03178"/>
    </source>
</evidence>
<protein>
    <submittedName>
        <fullName evidence="6">DNA damage-binding protein 1</fullName>
    </submittedName>
</protein>
<dbReference type="Pfam" id="PF10433">
    <property type="entry name" value="Beta-prop_RSE1_1st"/>
    <property type="match status" value="1"/>
</dbReference>
<dbReference type="SUPFAM" id="SSF50978">
    <property type="entry name" value="WD40 repeat-like"/>
    <property type="match status" value="1"/>
</dbReference>
<keyword evidence="2" id="KW-0539">Nucleus</keyword>
<evidence type="ECO:0000256" key="1">
    <source>
        <dbReference type="ARBA" id="ARBA00004123"/>
    </source>
</evidence>
<dbReference type="Pfam" id="PF03178">
    <property type="entry name" value="CPSF_A"/>
    <property type="match status" value="1"/>
</dbReference>
<evidence type="ECO:0000259" key="4">
    <source>
        <dbReference type="Pfam" id="PF10433"/>
    </source>
</evidence>
<dbReference type="InterPro" id="IPR018846">
    <property type="entry name" value="Beta-prop_RSE1/DDB1/CPSF1_1st"/>
</dbReference>
<reference evidence="6 7" key="1">
    <citation type="submission" date="2020-10" db="EMBL/GenBank/DDBJ databases">
        <authorList>
            <person name="Klimov P.B."/>
            <person name="Dyachkov S.M."/>
            <person name="Chetverikov P.E."/>
        </authorList>
    </citation>
    <scope>NUCLEOTIDE SEQUENCE [LARGE SCALE GENOMIC DNA]</scope>
    <source>
        <strain evidence="6">BMOC 18-1129-001#AD2665</strain>
        <tissue evidence="6">Entire mites</tissue>
    </source>
</reference>
<dbReference type="EMBL" id="JAIFTH010000051">
    <property type="protein sequence ID" value="KAG9510937.1"/>
    <property type="molecule type" value="Genomic_DNA"/>
</dbReference>
<dbReference type="Gene3D" id="2.130.10.10">
    <property type="entry name" value="YVTN repeat-like/Quinoprotein amine dehydrogenase"/>
    <property type="match status" value="3"/>
</dbReference>
<feature type="domain" description="RSE1/DDB1/CPSF1 C-terminal" evidence="3">
    <location>
        <begin position="790"/>
        <end position="1100"/>
    </location>
</feature>
<accession>A0ABQ7SC18</accession>
<feature type="domain" description="RSE1/DDB1/CPSF1 first beta-propeller" evidence="4">
    <location>
        <begin position="15"/>
        <end position="344"/>
    </location>
</feature>